<evidence type="ECO:0000313" key="3">
    <source>
        <dbReference type="Proteomes" id="UP000655759"/>
    </source>
</evidence>
<keyword evidence="1" id="KW-0812">Transmembrane</keyword>
<reference evidence="2" key="1">
    <citation type="submission" date="2021-02" db="EMBL/GenBank/DDBJ databases">
        <authorList>
            <person name="Han P."/>
        </authorList>
    </citation>
    <scope>NUCLEOTIDE SEQUENCE</scope>
    <source>
        <strain evidence="2">Candidatus Nitrosotenuis uzonensis 5A</strain>
    </source>
</reference>
<gene>
    <name evidence="2" type="ORF">NUZ5A_20302</name>
</gene>
<protein>
    <submittedName>
        <fullName evidence="2">Uncharacterized protein</fullName>
    </submittedName>
</protein>
<keyword evidence="1" id="KW-0472">Membrane</keyword>
<dbReference type="AlphaFoldDB" id="A0A812ETZ6"/>
<keyword evidence="1" id="KW-1133">Transmembrane helix</keyword>
<proteinExistence type="predicted"/>
<comment type="caution">
    <text evidence="2">The sequence shown here is derived from an EMBL/GenBank/DDBJ whole genome shotgun (WGS) entry which is preliminary data.</text>
</comment>
<organism evidence="2 3">
    <name type="scientific">Candidatus Nitrosotenuis uzonensis</name>
    <dbReference type="NCBI Taxonomy" id="1407055"/>
    <lineage>
        <taxon>Archaea</taxon>
        <taxon>Nitrososphaerota</taxon>
        <taxon>Candidatus Nitrosotenuis</taxon>
    </lineage>
</organism>
<evidence type="ECO:0000256" key="1">
    <source>
        <dbReference type="SAM" id="Phobius"/>
    </source>
</evidence>
<sequence length="140" mass="16606">MTEWENVVIELVALAGIIFGAVYVEHWNYLRMQKKTDKATRKKMLLLIKEDLIRKIRFIDDSIQYHDYKPFFTSVWDSVILSGKQTLLEFDLIQNLEHTYSWMKYYNTELQQKGTAGNEQTIKELLVEIRKTVDSSLKIL</sequence>
<dbReference type="EMBL" id="CAJNAQ010000002">
    <property type="protein sequence ID" value="CAE6487363.1"/>
    <property type="molecule type" value="Genomic_DNA"/>
</dbReference>
<accession>A0A812ETZ6</accession>
<name>A0A812ETZ6_9ARCH</name>
<dbReference type="Proteomes" id="UP000655759">
    <property type="component" value="Unassembled WGS sequence"/>
</dbReference>
<feature type="transmembrane region" description="Helical" evidence="1">
    <location>
        <begin position="6"/>
        <end position="24"/>
    </location>
</feature>
<evidence type="ECO:0000313" key="2">
    <source>
        <dbReference type="EMBL" id="CAE6487363.1"/>
    </source>
</evidence>
<dbReference type="RefSeq" id="WP_205098028.1">
    <property type="nucleotide sequence ID" value="NZ_CAJNAQ010000002.1"/>
</dbReference>